<reference evidence="1 2" key="1">
    <citation type="journal article" date="2022" name="bioRxiv">
        <title>Genomics of Preaxostyla Flagellates Illuminates Evolutionary Transitions and the Path Towards Mitochondrial Loss.</title>
        <authorList>
            <person name="Novak L.V.F."/>
            <person name="Treitli S.C."/>
            <person name="Pyrih J."/>
            <person name="Halakuc P."/>
            <person name="Pipaliya S.V."/>
            <person name="Vacek V."/>
            <person name="Brzon O."/>
            <person name="Soukal P."/>
            <person name="Eme L."/>
            <person name="Dacks J.B."/>
            <person name="Karnkowska A."/>
            <person name="Elias M."/>
            <person name="Hampl V."/>
        </authorList>
    </citation>
    <scope>NUCLEOTIDE SEQUENCE [LARGE SCALE GENOMIC DNA]</scope>
    <source>
        <strain evidence="1">NAU3</strain>
        <tissue evidence="1">Gut</tissue>
    </source>
</reference>
<gene>
    <name evidence="1" type="ORF">BLNAU_9061</name>
</gene>
<dbReference type="Proteomes" id="UP001281761">
    <property type="component" value="Unassembled WGS sequence"/>
</dbReference>
<comment type="caution">
    <text evidence="1">The sequence shown here is derived from an EMBL/GenBank/DDBJ whole genome shotgun (WGS) entry which is preliminary data.</text>
</comment>
<evidence type="ECO:0000313" key="1">
    <source>
        <dbReference type="EMBL" id="KAK2955901.1"/>
    </source>
</evidence>
<accession>A0ABQ9XWP5</accession>
<sequence>MAGRDGVSIESSGVITIDNSTSCSAVFKTAWTDSATVLAFGKEYTLRSIGTGTTAIAINDGITFRVPLPPVITSFSAPAECSSLTFDVSVGGQNLPIGETFTVQLTDQLSFSLTFSSADSGAGTVSAGLPSQILFNHSYSIDSVRKGAEVILLNSTTLQTPLGPTLSKVRTVLNTSNVNNVIVTLESLRMPVGEMTLTVQEKSSTPIALTVSFVSSEAGSVEVVVFGGSTLKYGTSYSVVSLTSSSLLCSLDEPITFETPATPPRIKTASCSLVGKSERSCEVVLSGEALPAGTSFSISLDEIDENGDVIAGTTPITLSDTFDGVIGDAALTTHTLSIVLFPVPQEMKYSRRYRITSLSISSIPTVRTAVEETATFKVPAEPARIVGIWVELDVNGNTTLVTVRGRQIAKGSYTVRLNSESGPWFDISFSDEISDERNSNVASISIFGDSPVLSFGTTYTLFSVVLTSSPSTHLLIDATPNTFTISEPSRITDVTIGSLLDALKTEATLTMSGRALKPNTDYVMHVTGHPKSTSLMTANAEPDKRTITIRTDSTDPSESGSKTIKFYPLSSADLLFGYEYIVDSVSLDGSTLLQNSDLSFSTPFEPPRLLSVSPLLAASLETVNLTFGGRCFDGSFTVKLQVTSTTSGTPFEVACSAVSETELTLTLNISTSDLSSVEFGDVLSVLSLKNDSSSAILEMSTFSIPHPPRVDNASFSFCSDLNTTFSVTLRGTDLPSNERFLVVLDSDHSFEVVFTNSSSGTSKEMAIGWTDSLQYDTEYRIMSIRNEESGKTVFVESSVSFTTEKRPKQIVVFFDSSSSDSSRLCGKKDEPCSSMDSAWKIASNVGASDISLRLILNATLSSPIVCLLNGIVVVEKGTSTEPTLTIPSSASMGENGMISISSGLFEIRDVDVVIESIDPSFVLLSGIDSTIVLRDGSIVGVKTRNSLNSDEVCCEWETGVLQLSNCTTNITETVLSRISQGVVNMRSGTLRIVSSTFFDNSPAISSFPSTRQNIRCSENGEIEIGSLHGGDGTVDHPSAWISATDCEVGGADAKKESLHFIPTLSPTSTSSFTKKDKTFTLEMCSSQ</sequence>
<proteinExistence type="predicted"/>
<keyword evidence="2" id="KW-1185">Reference proteome</keyword>
<dbReference type="EMBL" id="JARBJD010000061">
    <property type="protein sequence ID" value="KAK2955901.1"/>
    <property type="molecule type" value="Genomic_DNA"/>
</dbReference>
<protein>
    <submittedName>
        <fullName evidence="1">Uncharacterized protein</fullName>
    </submittedName>
</protein>
<name>A0ABQ9XWP5_9EUKA</name>
<evidence type="ECO:0000313" key="2">
    <source>
        <dbReference type="Proteomes" id="UP001281761"/>
    </source>
</evidence>
<organism evidence="1 2">
    <name type="scientific">Blattamonas nauphoetae</name>
    <dbReference type="NCBI Taxonomy" id="2049346"/>
    <lineage>
        <taxon>Eukaryota</taxon>
        <taxon>Metamonada</taxon>
        <taxon>Preaxostyla</taxon>
        <taxon>Oxymonadida</taxon>
        <taxon>Blattamonas</taxon>
    </lineage>
</organism>